<evidence type="ECO:0000256" key="1">
    <source>
        <dbReference type="SAM" id="Coils"/>
    </source>
</evidence>
<comment type="caution">
    <text evidence="2">The sequence shown here is derived from an EMBL/GenBank/DDBJ whole genome shotgun (WGS) entry which is preliminary data.</text>
</comment>
<feature type="coiled-coil region" evidence="1">
    <location>
        <begin position="73"/>
        <end position="205"/>
    </location>
</feature>
<sequence length="652" mass="75779">TELKTVKERASSYEEEIAEQKAMIDKLRKDLMSARDEHHAAVQEGIAYKQQAHKMELELAGAKEQEKILTGQVEQQEGILGQLQAELRAERERHGETVRQLSASKKMSLDMQADMEALQRLTRELQDRLRMSDDQMPRLRREIDDLQLKHREFSEVLADREAQLRMANLNLQTAQKQAKQHTQEIARYEDTLAQLHMEQEKLQDQHHKSHADLVEADVKIHELRVQVTNIQGNHKESMEQLAEKSRQLATGKTELAKLSQQNSSMKEEIIFYDDKLRKLQQELKKAQEINKTAEEELQHFEERYTSLQMDLVSSQEKQKHGLQELSAREEQIVMLKVEMTALQEKYKAANDEAGKLLGELEMMKQNYRGASEEIAGLRMALEESRANGDRLHRESELVVHNVNTWVQEQKMANEKLGNKIREQSKAIMILTSEKETLLEQITRLQKSYSKTKMELDEKANESDKLRALQSHSAHQQVILNQLKNRLEEHEVEQDKDMKTKEAAIEDLHLRLKANIDSIHKLNQQLASLQKENTRLHNELDREMTTRQNYEMQAQSKDQLIENLKSQLDSMSFKRQTEKADIYKDADRFINTALTKAAEDEGVTDAHSLDKAYWIQRVGELQQSSDYWSDKVRGLSTQLELAKSANIFTTKVY</sequence>
<dbReference type="PANTHER" id="PTHR18881:SF2">
    <property type="entry name" value="POLYAMINE-MODULATED FACTOR 1-BINDING PROTEIN 1"/>
    <property type="match status" value="1"/>
</dbReference>
<dbReference type="Proteomes" id="UP000678393">
    <property type="component" value="Unassembled WGS sequence"/>
</dbReference>
<proteinExistence type="predicted"/>
<dbReference type="Gene3D" id="1.10.287.1490">
    <property type="match status" value="1"/>
</dbReference>
<dbReference type="OrthoDB" id="6350415at2759"/>
<organism evidence="2 3">
    <name type="scientific">Candidula unifasciata</name>
    <dbReference type="NCBI Taxonomy" id="100452"/>
    <lineage>
        <taxon>Eukaryota</taxon>
        <taxon>Metazoa</taxon>
        <taxon>Spiralia</taxon>
        <taxon>Lophotrochozoa</taxon>
        <taxon>Mollusca</taxon>
        <taxon>Gastropoda</taxon>
        <taxon>Heterobranchia</taxon>
        <taxon>Euthyneura</taxon>
        <taxon>Panpulmonata</taxon>
        <taxon>Eupulmonata</taxon>
        <taxon>Stylommatophora</taxon>
        <taxon>Helicina</taxon>
        <taxon>Helicoidea</taxon>
        <taxon>Geomitridae</taxon>
        <taxon>Candidula</taxon>
    </lineage>
</organism>
<reference evidence="2" key="1">
    <citation type="submission" date="2021-04" db="EMBL/GenBank/DDBJ databases">
        <authorList>
            <consortium name="Molecular Ecology Group"/>
        </authorList>
    </citation>
    <scope>NUCLEOTIDE SEQUENCE</scope>
</reference>
<evidence type="ECO:0000313" key="3">
    <source>
        <dbReference type="Proteomes" id="UP000678393"/>
    </source>
</evidence>
<feature type="coiled-coil region" evidence="1">
    <location>
        <begin position="3"/>
        <end position="44"/>
    </location>
</feature>
<protein>
    <submittedName>
        <fullName evidence="2">Uncharacterized protein</fullName>
    </submittedName>
</protein>
<dbReference type="InterPro" id="IPR037391">
    <property type="entry name" value="PMF1-bd"/>
</dbReference>
<feature type="coiled-coil region" evidence="1">
    <location>
        <begin position="241"/>
        <end position="387"/>
    </location>
</feature>
<name>A0A8S4A4L1_9EUPU</name>
<evidence type="ECO:0000313" key="2">
    <source>
        <dbReference type="EMBL" id="CAG5136164.1"/>
    </source>
</evidence>
<dbReference type="EMBL" id="CAJHNH020008498">
    <property type="protein sequence ID" value="CAG5136164.1"/>
    <property type="molecule type" value="Genomic_DNA"/>
</dbReference>
<feature type="coiled-coil region" evidence="1">
    <location>
        <begin position="427"/>
        <end position="566"/>
    </location>
</feature>
<gene>
    <name evidence="2" type="ORF">CUNI_LOCUS21722</name>
</gene>
<dbReference type="GO" id="GO:0007283">
    <property type="term" value="P:spermatogenesis"/>
    <property type="evidence" value="ECO:0007669"/>
    <property type="project" value="TreeGrafter"/>
</dbReference>
<accession>A0A8S4A4L1</accession>
<feature type="non-terminal residue" evidence="2">
    <location>
        <position position="652"/>
    </location>
</feature>
<dbReference type="AlphaFoldDB" id="A0A8S4A4L1"/>
<keyword evidence="3" id="KW-1185">Reference proteome</keyword>
<dbReference type="PANTHER" id="PTHR18881">
    <property type="entry name" value="POLYAMINE-MODULATED FACTOR 1-BINDING PROTEIN 1-RELATED"/>
    <property type="match status" value="1"/>
</dbReference>
<keyword evidence="1" id="KW-0175">Coiled coil</keyword>